<dbReference type="OrthoDB" id="193263at2759"/>
<keyword evidence="2 4" id="KW-0863">Zinc-finger</keyword>
<sequence>MPPDPMSRILEARIDERRSGPRADRMPRRIGGTEEPSSGDGDVMVLGSGPAMPGAVVVVVGRKSLSLPHPNKSVDRRSGGLVDWWQGVSVFLALSTQMSCHSPARSAGTCANCGKEPSDAVKLKDCTACRIVKYCSVDCQRAHRKQHKKACKKRAAELKDEKLYGQGLERPEGDFCPICTLPIPLPMSEHSVFNVCCMKRICNGCDWAAQKRGMLDCAFCRTPVSGNVADDLAMIQARAGKKDPAAIFFLGGEILPWTIWIAEGHAKGSRTGEGIPQDSAKALRQWERAATQGSVSARHNLGIHDWDQGNYERGVKHFLIAAKMGAKISLDSIKDMFVEGVASKEQYADALKGYQDSMEEMASSERVEVKEIRQRRCNMLRLWEDVRL</sequence>
<dbReference type="eggNOG" id="ENOG502RZ2E">
    <property type="taxonomic scope" value="Eukaryota"/>
</dbReference>
<dbReference type="AlphaFoldDB" id="K0TG01"/>
<dbReference type="InterPro" id="IPR002893">
    <property type="entry name" value="Znf_MYND"/>
</dbReference>
<feature type="domain" description="MYND-type" evidence="6">
    <location>
        <begin position="110"/>
        <end position="151"/>
    </location>
</feature>
<dbReference type="GO" id="GO:0008270">
    <property type="term" value="F:zinc ion binding"/>
    <property type="evidence" value="ECO:0007669"/>
    <property type="project" value="UniProtKB-KW"/>
</dbReference>
<dbReference type="Pfam" id="PF01753">
    <property type="entry name" value="zf-MYND"/>
    <property type="match status" value="1"/>
</dbReference>
<name>K0TG01_THAOC</name>
<evidence type="ECO:0000256" key="3">
    <source>
        <dbReference type="ARBA" id="ARBA00022833"/>
    </source>
</evidence>
<dbReference type="SUPFAM" id="SSF81901">
    <property type="entry name" value="HCP-like"/>
    <property type="match status" value="1"/>
</dbReference>
<evidence type="ECO:0000256" key="4">
    <source>
        <dbReference type="PROSITE-ProRule" id="PRU00134"/>
    </source>
</evidence>
<reference evidence="7 8" key="1">
    <citation type="journal article" date="2012" name="Genome Biol.">
        <title>Genome and low-iron response of an oceanic diatom adapted to chronic iron limitation.</title>
        <authorList>
            <person name="Lommer M."/>
            <person name="Specht M."/>
            <person name="Roy A.S."/>
            <person name="Kraemer L."/>
            <person name="Andreson R."/>
            <person name="Gutowska M.A."/>
            <person name="Wolf J."/>
            <person name="Bergner S.V."/>
            <person name="Schilhabel M.B."/>
            <person name="Klostermeier U.C."/>
            <person name="Beiko R.G."/>
            <person name="Rosenstiel P."/>
            <person name="Hippler M."/>
            <person name="Laroche J."/>
        </authorList>
    </citation>
    <scope>NUCLEOTIDE SEQUENCE [LARGE SCALE GENOMIC DNA]</scope>
    <source>
        <strain evidence="7 8">CCMP1005</strain>
    </source>
</reference>
<evidence type="ECO:0000313" key="8">
    <source>
        <dbReference type="Proteomes" id="UP000266841"/>
    </source>
</evidence>
<comment type="caution">
    <text evidence="7">The sequence shown here is derived from an EMBL/GenBank/DDBJ whole genome shotgun (WGS) entry which is preliminary data.</text>
</comment>
<keyword evidence="1" id="KW-0479">Metal-binding</keyword>
<dbReference type="PROSITE" id="PS50865">
    <property type="entry name" value="ZF_MYND_2"/>
    <property type="match status" value="1"/>
</dbReference>
<feature type="region of interest" description="Disordered" evidence="5">
    <location>
        <begin position="12"/>
        <end position="41"/>
    </location>
</feature>
<dbReference type="Proteomes" id="UP000266841">
    <property type="component" value="Unassembled WGS sequence"/>
</dbReference>
<keyword evidence="3" id="KW-0862">Zinc</keyword>
<feature type="compositionally biased region" description="Basic and acidic residues" evidence="5">
    <location>
        <begin position="12"/>
        <end position="27"/>
    </location>
</feature>
<accession>K0TG01</accession>
<evidence type="ECO:0000256" key="1">
    <source>
        <dbReference type="ARBA" id="ARBA00022723"/>
    </source>
</evidence>
<dbReference type="EMBL" id="AGNL01002618">
    <property type="protein sequence ID" value="EJK75984.1"/>
    <property type="molecule type" value="Genomic_DNA"/>
</dbReference>
<organism evidence="7 8">
    <name type="scientific">Thalassiosira oceanica</name>
    <name type="common">Marine diatom</name>
    <dbReference type="NCBI Taxonomy" id="159749"/>
    <lineage>
        <taxon>Eukaryota</taxon>
        <taxon>Sar</taxon>
        <taxon>Stramenopiles</taxon>
        <taxon>Ochrophyta</taxon>
        <taxon>Bacillariophyta</taxon>
        <taxon>Coscinodiscophyceae</taxon>
        <taxon>Thalassiosirophycidae</taxon>
        <taxon>Thalassiosirales</taxon>
        <taxon>Thalassiosiraceae</taxon>
        <taxon>Thalassiosira</taxon>
    </lineage>
</organism>
<keyword evidence="8" id="KW-1185">Reference proteome</keyword>
<dbReference type="InterPro" id="IPR011990">
    <property type="entry name" value="TPR-like_helical_dom_sf"/>
</dbReference>
<evidence type="ECO:0000256" key="5">
    <source>
        <dbReference type="SAM" id="MobiDB-lite"/>
    </source>
</evidence>
<dbReference type="SUPFAM" id="SSF144232">
    <property type="entry name" value="HIT/MYND zinc finger-like"/>
    <property type="match status" value="1"/>
</dbReference>
<dbReference type="PROSITE" id="PS01360">
    <property type="entry name" value="ZF_MYND_1"/>
    <property type="match status" value="1"/>
</dbReference>
<dbReference type="Gene3D" id="1.25.40.10">
    <property type="entry name" value="Tetratricopeptide repeat domain"/>
    <property type="match status" value="1"/>
</dbReference>
<proteinExistence type="predicted"/>
<protein>
    <recommendedName>
        <fullName evidence="6">MYND-type domain-containing protein</fullName>
    </recommendedName>
</protein>
<evidence type="ECO:0000259" key="6">
    <source>
        <dbReference type="PROSITE" id="PS50865"/>
    </source>
</evidence>
<dbReference type="Gene3D" id="6.10.140.2220">
    <property type="match status" value="1"/>
</dbReference>
<evidence type="ECO:0000313" key="7">
    <source>
        <dbReference type="EMBL" id="EJK75984.1"/>
    </source>
</evidence>
<evidence type="ECO:0000256" key="2">
    <source>
        <dbReference type="ARBA" id="ARBA00022771"/>
    </source>
</evidence>
<gene>
    <name evidence="7" type="ORF">THAOC_02275</name>
</gene>